<feature type="transmembrane region" description="Helical" evidence="1">
    <location>
        <begin position="146"/>
        <end position="164"/>
    </location>
</feature>
<dbReference type="PANTHER" id="PTHR40465">
    <property type="entry name" value="CHROMOSOME 1, WHOLE GENOME SHOTGUN SEQUENCE"/>
    <property type="match status" value="1"/>
</dbReference>
<gene>
    <name evidence="2" type="ORF">MELLADRAFT_109864</name>
</gene>
<name>F4RXW2_MELLP</name>
<feature type="transmembrane region" description="Helical" evidence="1">
    <location>
        <begin position="271"/>
        <end position="292"/>
    </location>
</feature>
<dbReference type="EMBL" id="GL883128">
    <property type="protein sequence ID" value="EGG02798.1"/>
    <property type="molecule type" value="Genomic_DNA"/>
</dbReference>
<feature type="transmembrane region" description="Helical" evidence="1">
    <location>
        <begin position="176"/>
        <end position="200"/>
    </location>
</feature>
<dbReference type="OrthoDB" id="2536347at2759"/>
<keyword evidence="1" id="KW-0472">Membrane</keyword>
<dbReference type="PANTHER" id="PTHR40465:SF1">
    <property type="entry name" value="DUF6534 DOMAIN-CONTAINING PROTEIN"/>
    <property type="match status" value="1"/>
</dbReference>
<sequence length="350" mass="38223">MASSVSIDHGQIQDTIISYRIGYLTACPIMGIILGVCFRKTYSFHTNQATARKSLTINSTTSPSEHSLTKTISRSPSDVSSMIDTVTISSLNSKEIKKIKFEIWRVRAVCSLTALAFLFLAIDNLSAIKSGRPSKRTPWIIEPAGYLIPAISGSVQLIVQTYFVKSLYGITKSRYLTIPIWTLSIISFIGSCGRTITIAISNTNSAVDGFKPSIQTQVLVAGISRVMYILWLGGAVLVDIGLAVGLSYNLKKSSYGGFRSTQSLVTKLADGFLMTFSCSALIVVLTAFIFFVPDVGTSSGKPLGIGSFSFMTFLHVPTYYLSFIYTLTRRKEIGKELRTEQTSCKLVTVP</sequence>
<keyword evidence="1" id="KW-1133">Transmembrane helix</keyword>
<dbReference type="AlphaFoldDB" id="F4RXW2"/>
<feature type="transmembrane region" description="Helical" evidence="1">
    <location>
        <begin position="104"/>
        <end position="126"/>
    </location>
</feature>
<feature type="transmembrane region" description="Helical" evidence="1">
    <location>
        <begin position="20"/>
        <end position="38"/>
    </location>
</feature>
<evidence type="ECO:0000313" key="3">
    <source>
        <dbReference type="Proteomes" id="UP000001072"/>
    </source>
</evidence>
<feature type="transmembrane region" description="Helical" evidence="1">
    <location>
        <begin position="304"/>
        <end position="328"/>
    </location>
</feature>
<dbReference type="KEGG" id="mlr:MELLADRAFT_109864"/>
<keyword evidence="3" id="KW-1185">Reference proteome</keyword>
<proteinExistence type="predicted"/>
<protein>
    <submittedName>
        <fullName evidence="2">Uncharacterized protein</fullName>
    </submittedName>
</protein>
<feature type="transmembrane region" description="Helical" evidence="1">
    <location>
        <begin position="228"/>
        <end position="250"/>
    </location>
</feature>
<accession>F4RXW2</accession>
<dbReference type="VEuPathDB" id="FungiDB:MELLADRAFT_109864"/>
<keyword evidence="1" id="KW-0812">Transmembrane</keyword>
<reference evidence="3" key="1">
    <citation type="journal article" date="2011" name="Proc. Natl. Acad. Sci. U.S.A.">
        <title>Obligate biotrophy features unraveled by the genomic analysis of rust fungi.</title>
        <authorList>
            <person name="Duplessis S."/>
            <person name="Cuomo C.A."/>
            <person name="Lin Y.-C."/>
            <person name="Aerts A."/>
            <person name="Tisserant E."/>
            <person name="Veneault-Fourrey C."/>
            <person name="Joly D.L."/>
            <person name="Hacquard S."/>
            <person name="Amselem J."/>
            <person name="Cantarel B.L."/>
            <person name="Chiu R."/>
            <person name="Coutinho P.M."/>
            <person name="Feau N."/>
            <person name="Field M."/>
            <person name="Frey P."/>
            <person name="Gelhaye E."/>
            <person name="Goldberg J."/>
            <person name="Grabherr M.G."/>
            <person name="Kodira C.D."/>
            <person name="Kohler A."/>
            <person name="Kuees U."/>
            <person name="Lindquist E.A."/>
            <person name="Lucas S.M."/>
            <person name="Mago R."/>
            <person name="Mauceli E."/>
            <person name="Morin E."/>
            <person name="Murat C."/>
            <person name="Pangilinan J.L."/>
            <person name="Park R."/>
            <person name="Pearson M."/>
            <person name="Quesneville H."/>
            <person name="Rouhier N."/>
            <person name="Sakthikumar S."/>
            <person name="Salamov A.A."/>
            <person name="Schmutz J."/>
            <person name="Selles B."/>
            <person name="Shapiro H."/>
            <person name="Tanguay P."/>
            <person name="Tuskan G.A."/>
            <person name="Henrissat B."/>
            <person name="Van de Peer Y."/>
            <person name="Rouze P."/>
            <person name="Ellis J.G."/>
            <person name="Dodds P.N."/>
            <person name="Schein J.E."/>
            <person name="Zhong S."/>
            <person name="Hamelin R.C."/>
            <person name="Grigoriev I.V."/>
            <person name="Szabo L.J."/>
            <person name="Martin F."/>
        </authorList>
    </citation>
    <scope>NUCLEOTIDE SEQUENCE [LARGE SCALE GENOMIC DNA]</scope>
    <source>
        <strain evidence="3">98AG31 / pathotype 3-4-7</strain>
    </source>
</reference>
<evidence type="ECO:0000313" key="2">
    <source>
        <dbReference type="EMBL" id="EGG02798.1"/>
    </source>
</evidence>
<dbReference type="HOGENOM" id="CLU_792449_0_0_1"/>
<dbReference type="RefSeq" id="XP_007413911.1">
    <property type="nucleotide sequence ID" value="XM_007413849.1"/>
</dbReference>
<organism evidence="3">
    <name type="scientific">Melampsora larici-populina (strain 98AG31 / pathotype 3-4-7)</name>
    <name type="common">Poplar leaf rust fungus</name>
    <dbReference type="NCBI Taxonomy" id="747676"/>
    <lineage>
        <taxon>Eukaryota</taxon>
        <taxon>Fungi</taxon>
        <taxon>Dikarya</taxon>
        <taxon>Basidiomycota</taxon>
        <taxon>Pucciniomycotina</taxon>
        <taxon>Pucciniomycetes</taxon>
        <taxon>Pucciniales</taxon>
        <taxon>Melampsoraceae</taxon>
        <taxon>Melampsora</taxon>
    </lineage>
</organism>
<evidence type="ECO:0000256" key="1">
    <source>
        <dbReference type="SAM" id="Phobius"/>
    </source>
</evidence>
<dbReference type="Proteomes" id="UP000001072">
    <property type="component" value="Unassembled WGS sequence"/>
</dbReference>
<dbReference type="GeneID" id="18923897"/>
<dbReference type="InParanoid" id="F4RXW2"/>